<keyword evidence="2" id="KW-0808">Transferase</keyword>
<feature type="non-terminal residue" evidence="2">
    <location>
        <position position="1"/>
    </location>
</feature>
<keyword evidence="3" id="KW-1185">Reference proteome</keyword>
<comment type="similarity">
    <text evidence="1">Belongs to the protein kinase superfamily. ADCK protein kinase family.</text>
</comment>
<dbReference type="Proteomes" id="UP001341840">
    <property type="component" value="Unassembled WGS sequence"/>
</dbReference>
<evidence type="ECO:0000256" key="1">
    <source>
        <dbReference type="ARBA" id="ARBA00009670"/>
    </source>
</evidence>
<dbReference type="EMBL" id="JASCZI010242115">
    <property type="protein sequence ID" value="MED6209656.1"/>
    <property type="molecule type" value="Genomic_DNA"/>
</dbReference>
<dbReference type="InterPro" id="IPR050154">
    <property type="entry name" value="UbiB_kinase"/>
</dbReference>
<dbReference type="PANTHER" id="PTHR10566">
    <property type="entry name" value="CHAPERONE-ACTIVITY OF BC1 COMPLEX CABC1 -RELATED"/>
    <property type="match status" value="1"/>
</dbReference>
<evidence type="ECO:0000313" key="3">
    <source>
        <dbReference type="Proteomes" id="UP001341840"/>
    </source>
</evidence>
<gene>
    <name evidence="2" type="primary">ABC1K1_2</name>
    <name evidence="2" type="ORF">PIB30_056899</name>
</gene>
<name>A0ABU6YIC5_9FABA</name>
<protein>
    <submittedName>
        <fullName evidence="2">Protein ACTIVITY OF BC1 COMPLEX KINASE 1, chloroplastic</fullName>
    </submittedName>
</protein>
<dbReference type="GO" id="GO:0016301">
    <property type="term" value="F:kinase activity"/>
    <property type="evidence" value="ECO:0007669"/>
    <property type="project" value="UniProtKB-KW"/>
</dbReference>
<sequence length="198" mass="23081">GKFNQLVYNYPIRIPERFSLVIRSLLTQEGICFTLKPDFKFLEVAYPYVAKRLLTDPNPALRERLIQVLFKDGLFQWKRLENLIILAKENVAKMSSNPAVQVKRMQTQRDLKVERKLDLTDTIKDGARLFIIDEGIRRQLLLALTEDSKLHVEELVDVYRLLEDQIDLPSVAVEVARDFPTVVRDVLLSWSDRVLSDR</sequence>
<dbReference type="PANTHER" id="PTHR10566:SF53">
    <property type="entry name" value="PROTEIN ACTIVITY OF BC1 COMPLEX KINASE 1, CHLOROPLASTIC"/>
    <property type="match status" value="1"/>
</dbReference>
<proteinExistence type="inferred from homology"/>
<accession>A0ABU6YIC5</accession>
<reference evidence="2 3" key="1">
    <citation type="journal article" date="2023" name="Plants (Basel)">
        <title>Bridging the Gap: Combining Genomics and Transcriptomics Approaches to Understand Stylosanthes scabra, an Orphan Legume from the Brazilian Caatinga.</title>
        <authorList>
            <person name="Ferreira-Neto J.R.C."/>
            <person name="da Silva M.D."/>
            <person name="Binneck E."/>
            <person name="de Melo N.F."/>
            <person name="da Silva R.H."/>
            <person name="de Melo A.L.T.M."/>
            <person name="Pandolfi V."/>
            <person name="Bustamante F.O."/>
            <person name="Brasileiro-Vidal A.C."/>
            <person name="Benko-Iseppon A.M."/>
        </authorList>
    </citation>
    <scope>NUCLEOTIDE SEQUENCE [LARGE SCALE GENOMIC DNA]</scope>
    <source>
        <tissue evidence="2">Leaves</tissue>
    </source>
</reference>
<organism evidence="2 3">
    <name type="scientific">Stylosanthes scabra</name>
    <dbReference type="NCBI Taxonomy" id="79078"/>
    <lineage>
        <taxon>Eukaryota</taxon>
        <taxon>Viridiplantae</taxon>
        <taxon>Streptophyta</taxon>
        <taxon>Embryophyta</taxon>
        <taxon>Tracheophyta</taxon>
        <taxon>Spermatophyta</taxon>
        <taxon>Magnoliopsida</taxon>
        <taxon>eudicotyledons</taxon>
        <taxon>Gunneridae</taxon>
        <taxon>Pentapetalae</taxon>
        <taxon>rosids</taxon>
        <taxon>fabids</taxon>
        <taxon>Fabales</taxon>
        <taxon>Fabaceae</taxon>
        <taxon>Papilionoideae</taxon>
        <taxon>50 kb inversion clade</taxon>
        <taxon>dalbergioids sensu lato</taxon>
        <taxon>Dalbergieae</taxon>
        <taxon>Pterocarpus clade</taxon>
        <taxon>Stylosanthes</taxon>
    </lineage>
</organism>
<evidence type="ECO:0000313" key="2">
    <source>
        <dbReference type="EMBL" id="MED6209656.1"/>
    </source>
</evidence>
<keyword evidence="2" id="KW-0418">Kinase</keyword>
<comment type="caution">
    <text evidence="2">The sequence shown here is derived from an EMBL/GenBank/DDBJ whole genome shotgun (WGS) entry which is preliminary data.</text>
</comment>